<dbReference type="Pfam" id="PF13620">
    <property type="entry name" value="CarboxypepD_reg"/>
    <property type="match status" value="1"/>
</dbReference>
<gene>
    <name evidence="2" type="ORF">GEMMAAP_05985</name>
</gene>
<evidence type="ECO:0000313" key="3">
    <source>
        <dbReference type="Proteomes" id="UP000076404"/>
    </source>
</evidence>
<dbReference type="Gene3D" id="2.60.40.1120">
    <property type="entry name" value="Carboxypeptidase-like, regulatory domain"/>
    <property type="match status" value="1"/>
</dbReference>
<dbReference type="Proteomes" id="UP000076404">
    <property type="component" value="Chromosome"/>
</dbReference>
<feature type="chain" id="PRO_5007506608" description="TonB-dependent receptor plug domain-containing protein" evidence="1">
    <location>
        <begin position="22"/>
        <end position="261"/>
    </location>
</feature>
<evidence type="ECO:0000256" key="1">
    <source>
        <dbReference type="SAM" id="SignalP"/>
    </source>
</evidence>
<keyword evidence="3" id="KW-1185">Reference proteome</keyword>
<sequence>MRTVRPIFGVLVALWGAPLAAQSSATLSGRILDAATGGPVADATIAVTTTGASARTDSLGRYRLEGLKVGIHRFLVSAPGYSRGSVTLAFAAKERMERDLEIEPVPAPGTPAAVAASTDTGRAQLLPKVPVTADPALGRRFTDFERRRATGRGQYMTRAEMEELNIYTLQDAMRNMRGVKFNCTGGVCRAQMARAPLGCPPEYVVDERIDNTFGPLIPVRDIQALEVYTGVTDVPGEFAGRNSGCGVIVIWTTAGREPRRK</sequence>
<feature type="signal peptide" evidence="1">
    <location>
        <begin position="1"/>
        <end position="21"/>
    </location>
</feature>
<evidence type="ECO:0008006" key="4">
    <source>
        <dbReference type="Google" id="ProtNLM"/>
    </source>
</evidence>
<dbReference type="SUPFAM" id="SSF49464">
    <property type="entry name" value="Carboxypeptidase regulatory domain-like"/>
    <property type="match status" value="1"/>
</dbReference>
<dbReference type="KEGG" id="gph:GEMMAAP_05985"/>
<dbReference type="OrthoDB" id="1122665at2"/>
<organism evidence="2 3">
    <name type="scientific">Gemmatimonas phototrophica</name>
    <dbReference type="NCBI Taxonomy" id="1379270"/>
    <lineage>
        <taxon>Bacteria</taxon>
        <taxon>Pseudomonadati</taxon>
        <taxon>Gemmatimonadota</taxon>
        <taxon>Gemmatimonadia</taxon>
        <taxon>Gemmatimonadales</taxon>
        <taxon>Gemmatimonadaceae</taxon>
        <taxon>Gemmatimonas</taxon>
    </lineage>
</organism>
<dbReference type="InterPro" id="IPR008969">
    <property type="entry name" value="CarboxyPept-like_regulatory"/>
</dbReference>
<keyword evidence="1" id="KW-0732">Signal</keyword>
<dbReference type="RefSeq" id="WP_026850252.1">
    <property type="nucleotide sequence ID" value="NZ_CP011454.1"/>
</dbReference>
<evidence type="ECO:0000313" key="2">
    <source>
        <dbReference type="EMBL" id="AMW04517.1"/>
    </source>
</evidence>
<dbReference type="EMBL" id="CP011454">
    <property type="protein sequence ID" value="AMW04517.1"/>
    <property type="molecule type" value="Genomic_DNA"/>
</dbReference>
<reference evidence="2 3" key="1">
    <citation type="journal article" date="2014" name="Proc. Natl. Acad. Sci. U.S.A.">
        <title>Functional type 2 photosynthetic reaction centers found in the rare bacterial phylum Gemmatimonadetes.</title>
        <authorList>
            <person name="Zeng Y."/>
            <person name="Feng F."/>
            <person name="Medova H."/>
            <person name="Dean J."/>
            <person name="Koblizek M."/>
        </authorList>
    </citation>
    <scope>NUCLEOTIDE SEQUENCE [LARGE SCALE GENOMIC DNA]</scope>
    <source>
        <strain evidence="2 3">AP64</strain>
    </source>
</reference>
<dbReference type="AlphaFoldDB" id="A0A143BHJ7"/>
<dbReference type="eggNOG" id="COG1629">
    <property type="taxonomic scope" value="Bacteria"/>
</dbReference>
<reference evidence="2 3" key="2">
    <citation type="journal article" date="2016" name="Environ. Microbiol. Rep.">
        <title>Metagenomic evidence for the presence of phototrophic Gemmatimonadetes bacteria in diverse environments.</title>
        <authorList>
            <person name="Zeng Y."/>
            <person name="Baumbach J."/>
            <person name="Barbosa E.G."/>
            <person name="Azevedo V."/>
            <person name="Zhang C."/>
            <person name="Koblizek M."/>
        </authorList>
    </citation>
    <scope>NUCLEOTIDE SEQUENCE [LARGE SCALE GENOMIC DNA]</scope>
    <source>
        <strain evidence="2 3">AP64</strain>
    </source>
</reference>
<name>A0A143BHJ7_9BACT</name>
<proteinExistence type="predicted"/>
<accession>A0A143BHJ7</accession>
<dbReference type="STRING" id="1379270.GEMMAAP_05985"/>
<protein>
    <recommendedName>
        <fullName evidence="4">TonB-dependent receptor plug domain-containing protein</fullName>
    </recommendedName>
</protein>